<sequence length="204" mass="23678">MSIEFNQLRELLQQQQKQFEEAQLKLIESLTQRLHIQTAAASTGRLMFHLLRIGDAAIHVWTLLKHTINDKFSWFPEIVHEITISKGPFENLRPYTDIVGREHGSPLSTRARKLWLTMLNVWFDTRTDYQLARTIKTESHQTFKYGVSYIAYTYTTSDFIRKTVSKCESGHDLITIDENPKIWFGDNGPFGEQAPNEAHIIALQ</sequence>
<reference key="2">
    <citation type="submission" date="2011-10" db="EMBL/GenBank/DDBJ databases">
        <title>The genome and transcriptome sequence of Clonorchis sinensis provide insights into the carcinogenic liver fluke.</title>
        <authorList>
            <person name="Wang X."/>
            <person name="Huang Y."/>
            <person name="Chen W."/>
            <person name="Liu H."/>
            <person name="Guo L."/>
            <person name="Chen Y."/>
            <person name="Luo F."/>
            <person name="Zhou W."/>
            <person name="Sun J."/>
            <person name="Mao Q."/>
            <person name="Liang P."/>
            <person name="Zhou C."/>
            <person name="Tian Y."/>
            <person name="Men J."/>
            <person name="Lv X."/>
            <person name="Huang L."/>
            <person name="Zhou J."/>
            <person name="Hu Y."/>
            <person name="Li R."/>
            <person name="Zhang F."/>
            <person name="Lei H."/>
            <person name="Li X."/>
            <person name="Hu X."/>
            <person name="Liang C."/>
            <person name="Xu J."/>
            <person name="Wu Z."/>
            <person name="Yu X."/>
        </authorList>
    </citation>
    <scope>NUCLEOTIDE SEQUENCE</scope>
    <source>
        <strain>Henan</strain>
    </source>
</reference>
<evidence type="ECO:0000313" key="2">
    <source>
        <dbReference type="EMBL" id="GAA52540.1"/>
    </source>
</evidence>
<feature type="coiled-coil region" evidence="1">
    <location>
        <begin position="5"/>
        <end position="32"/>
    </location>
</feature>
<protein>
    <submittedName>
        <fullName evidence="2">Uncharacterized protein</fullName>
    </submittedName>
</protein>
<reference evidence="2" key="1">
    <citation type="journal article" date="2011" name="Genome Biol.">
        <title>The draft genome of the carcinogenic human liver fluke Clonorchis sinensis.</title>
        <authorList>
            <person name="Wang X."/>
            <person name="Chen W."/>
            <person name="Huang Y."/>
            <person name="Sun J."/>
            <person name="Men J."/>
            <person name="Liu H."/>
            <person name="Luo F."/>
            <person name="Guo L."/>
            <person name="Lv X."/>
            <person name="Deng C."/>
            <person name="Zhou C."/>
            <person name="Fan Y."/>
            <person name="Li X."/>
            <person name="Huang L."/>
            <person name="Hu Y."/>
            <person name="Liang C."/>
            <person name="Hu X."/>
            <person name="Xu J."/>
            <person name="Yu X."/>
        </authorList>
    </citation>
    <scope>NUCLEOTIDE SEQUENCE [LARGE SCALE GENOMIC DNA]</scope>
    <source>
        <strain evidence="2">Henan</strain>
    </source>
</reference>
<organism evidence="2 3">
    <name type="scientific">Clonorchis sinensis</name>
    <name type="common">Chinese liver fluke</name>
    <dbReference type="NCBI Taxonomy" id="79923"/>
    <lineage>
        <taxon>Eukaryota</taxon>
        <taxon>Metazoa</taxon>
        <taxon>Spiralia</taxon>
        <taxon>Lophotrochozoa</taxon>
        <taxon>Platyhelminthes</taxon>
        <taxon>Trematoda</taxon>
        <taxon>Digenea</taxon>
        <taxon>Opisthorchiida</taxon>
        <taxon>Opisthorchiata</taxon>
        <taxon>Opisthorchiidae</taxon>
        <taxon>Clonorchis</taxon>
    </lineage>
</organism>
<dbReference type="Proteomes" id="UP000008909">
    <property type="component" value="Unassembled WGS sequence"/>
</dbReference>
<evidence type="ECO:0000256" key="1">
    <source>
        <dbReference type="SAM" id="Coils"/>
    </source>
</evidence>
<keyword evidence="3" id="KW-1185">Reference proteome</keyword>
<dbReference type="AlphaFoldDB" id="G7YHV7"/>
<dbReference type="EMBL" id="DF143311">
    <property type="protein sequence ID" value="GAA52540.1"/>
    <property type="molecule type" value="Genomic_DNA"/>
</dbReference>
<proteinExistence type="predicted"/>
<gene>
    <name evidence="2" type="ORF">CLF_108301</name>
</gene>
<evidence type="ECO:0000313" key="3">
    <source>
        <dbReference type="Proteomes" id="UP000008909"/>
    </source>
</evidence>
<keyword evidence="1" id="KW-0175">Coiled coil</keyword>
<accession>G7YHV7</accession>
<name>G7YHV7_CLOSI</name>